<sequence length="358" mass="40091">MGSLLEAVASFKGKRIVVTGDTGFKGSWLSLWLHLAGAEVYGYALPAESEQSHFEQLGLKKLIQHQDGDVRDSESLSHFIKSSKPEIVFHLAAQALVRRSYADPKTTYDTNIGGAVNLMEAVKITDSIRSLIFVTSDKCYKNREVRDGYRETDELGGRDPYSASKAAAELVFSSFFDSFLSSRENFGAATVRAGNVIGGGDWAQDRIIPDCIRSLSTNQPIVLRYPNATRPWQHVLEPLSGYVQLAHYLCESPKSFNGAWNFGPDESDAYSVNDVAKQAVKIWGSGEIKIDTPTTQMHEAGLLHLNCDKAKQQMNWRPRWDFSQTMTNTVSWYREVNNGNSVREITESQINEYMEQIK</sequence>
<dbReference type="AlphaFoldDB" id="A0A6J6BR14"/>
<dbReference type="Pfam" id="PF16363">
    <property type="entry name" value="GDP_Man_Dehyd"/>
    <property type="match status" value="1"/>
</dbReference>
<accession>A0A6J6BR14</accession>
<dbReference type="SUPFAM" id="SSF51735">
    <property type="entry name" value="NAD(P)-binding Rossmann-fold domains"/>
    <property type="match status" value="1"/>
</dbReference>
<organism evidence="2">
    <name type="scientific">freshwater metagenome</name>
    <dbReference type="NCBI Taxonomy" id="449393"/>
    <lineage>
        <taxon>unclassified sequences</taxon>
        <taxon>metagenomes</taxon>
        <taxon>ecological metagenomes</taxon>
    </lineage>
</organism>
<feature type="domain" description="NAD(P)-binding" evidence="1">
    <location>
        <begin position="18"/>
        <end position="328"/>
    </location>
</feature>
<dbReference type="EMBL" id="CAEZSE010000170">
    <property type="protein sequence ID" value="CAB4541511.1"/>
    <property type="molecule type" value="Genomic_DNA"/>
</dbReference>
<proteinExistence type="predicted"/>
<dbReference type="NCBIfam" id="TIGR02622">
    <property type="entry name" value="CDP_4_6_dhtase"/>
    <property type="match status" value="1"/>
</dbReference>
<name>A0A6J6BR14_9ZZZZ</name>
<dbReference type="InterPro" id="IPR036291">
    <property type="entry name" value="NAD(P)-bd_dom_sf"/>
</dbReference>
<evidence type="ECO:0000313" key="3">
    <source>
        <dbReference type="EMBL" id="CAB5064730.1"/>
    </source>
</evidence>
<evidence type="ECO:0000313" key="2">
    <source>
        <dbReference type="EMBL" id="CAB4541511.1"/>
    </source>
</evidence>
<dbReference type="InterPro" id="IPR016040">
    <property type="entry name" value="NAD(P)-bd_dom"/>
</dbReference>
<evidence type="ECO:0000259" key="1">
    <source>
        <dbReference type="Pfam" id="PF16363"/>
    </source>
</evidence>
<gene>
    <name evidence="2" type="ORF">UFOPK1353_00952</name>
    <name evidence="3" type="ORF">UFOPK4345_00703</name>
</gene>
<dbReference type="PANTHER" id="PTHR43000">
    <property type="entry name" value="DTDP-D-GLUCOSE 4,6-DEHYDRATASE-RELATED"/>
    <property type="match status" value="1"/>
</dbReference>
<protein>
    <submittedName>
        <fullName evidence="2">Unannotated protein</fullName>
    </submittedName>
</protein>
<dbReference type="EMBL" id="CAFBQV010000094">
    <property type="protein sequence ID" value="CAB5064730.1"/>
    <property type="molecule type" value="Genomic_DNA"/>
</dbReference>
<dbReference type="Gene3D" id="3.40.50.720">
    <property type="entry name" value="NAD(P)-binding Rossmann-like Domain"/>
    <property type="match status" value="1"/>
</dbReference>
<reference evidence="2" key="1">
    <citation type="submission" date="2020-05" db="EMBL/GenBank/DDBJ databases">
        <authorList>
            <person name="Chiriac C."/>
            <person name="Salcher M."/>
            <person name="Ghai R."/>
            <person name="Kavagutti S V."/>
        </authorList>
    </citation>
    <scope>NUCLEOTIDE SEQUENCE</scope>
</reference>
<dbReference type="InterPro" id="IPR013445">
    <property type="entry name" value="CDP_4_6_deHydtase"/>
</dbReference>
<dbReference type="Gene3D" id="3.90.25.10">
    <property type="entry name" value="UDP-galactose 4-epimerase, domain 1"/>
    <property type="match status" value="1"/>
</dbReference>